<gene>
    <name evidence="3" type="ORF">HDG70_002268</name>
</gene>
<evidence type="ECO:0000256" key="1">
    <source>
        <dbReference type="ARBA" id="ARBA00038240"/>
    </source>
</evidence>
<dbReference type="InterPro" id="IPR050249">
    <property type="entry name" value="Pseudomonas-type_ThrB"/>
</dbReference>
<dbReference type="Proteomes" id="UP000604066">
    <property type="component" value="Unassembled WGS sequence"/>
</dbReference>
<name>A0ABX2RBG7_9THEO</name>
<feature type="domain" description="Aminoglycoside phosphotransferase" evidence="2">
    <location>
        <begin position="67"/>
        <end position="305"/>
    </location>
</feature>
<dbReference type="RefSeq" id="WP_028052700.1">
    <property type="nucleotide sequence ID" value="NZ_ATYG01000027.1"/>
</dbReference>
<keyword evidence="3" id="KW-0418">Kinase</keyword>
<dbReference type="Gene3D" id="3.90.1200.10">
    <property type="match status" value="1"/>
</dbReference>
<organism evidence="3 4">
    <name type="scientific">Carboxydothermus ferrireducens DSM 11255</name>
    <dbReference type="NCBI Taxonomy" id="1119529"/>
    <lineage>
        <taxon>Bacteria</taxon>
        <taxon>Bacillati</taxon>
        <taxon>Bacillota</taxon>
        <taxon>Clostridia</taxon>
        <taxon>Thermoanaerobacterales</taxon>
        <taxon>Thermoanaerobacteraceae</taxon>
        <taxon>Carboxydothermus</taxon>
    </lineage>
</organism>
<evidence type="ECO:0000313" key="4">
    <source>
        <dbReference type="Proteomes" id="UP000604066"/>
    </source>
</evidence>
<sequence length="402" mass="47361">MDTAKFKPIFKPDVLKLYEVFYDVSKVKGIVEDLSALVNESFIHNIIEEVMQEYDLGEVVEVFEIFGGYVNRSFGVITSKNGSTNKYFVRWYKKEIKEEEILFEHSLINYAIKNGLEIAAKVYSNKEGKTYVKKSFTIGDITDELYFAVYEYLPGEDKYTWIENKLNDEELKSAAEILAIFHNAAKDFNPHKFQRLEPPINELMKLLPSYYEEYKNSDLKNNIFHDYYVKNYKNIIWVIQENIIPDEKLAEMPVIPVHCDYHPGNLKFSDNKAVGIFDFDWSKKDIRIFDLGLALVYFCSSWDDENDGELRFDQLELFLNSYQNKLIELKGLSPLNSTEKEYLPQVIAAGNMYLIYWCLRSYYGDLSLNVYEYLAYLRHQVKCMYFIEENKEKLKTIINDLN</sequence>
<evidence type="ECO:0000259" key="2">
    <source>
        <dbReference type="Pfam" id="PF01636"/>
    </source>
</evidence>
<keyword evidence="4" id="KW-1185">Reference proteome</keyword>
<proteinExistence type="inferred from homology"/>
<dbReference type="GO" id="GO:0004413">
    <property type="term" value="F:homoserine kinase activity"/>
    <property type="evidence" value="ECO:0007669"/>
    <property type="project" value="UniProtKB-EC"/>
</dbReference>
<dbReference type="PANTHER" id="PTHR21064">
    <property type="entry name" value="AMINOGLYCOSIDE PHOSPHOTRANSFERASE DOMAIN-CONTAINING PROTEIN-RELATED"/>
    <property type="match status" value="1"/>
</dbReference>
<keyword evidence="3" id="KW-0808">Transferase</keyword>
<dbReference type="EC" id="2.7.1.39" evidence="3"/>
<accession>A0ABX2RBG7</accession>
<dbReference type="SUPFAM" id="SSF56112">
    <property type="entry name" value="Protein kinase-like (PK-like)"/>
    <property type="match status" value="1"/>
</dbReference>
<dbReference type="InterPro" id="IPR011009">
    <property type="entry name" value="Kinase-like_dom_sf"/>
</dbReference>
<comment type="similarity">
    <text evidence="1">Belongs to the pseudomonas-type ThrB family.</text>
</comment>
<dbReference type="PANTHER" id="PTHR21064:SF6">
    <property type="entry name" value="AMINOGLYCOSIDE PHOSPHOTRANSFERASE DOMAIN-CONTAINING PROTEIN"/>
    <property type="match status" value="1"/>
</dbReference>
<dbReference type="Pfam" id="PF01636">
    <property type="entry name" value="APH"/>
    <property type="match status" value="1"/>
</dbReference>
<dbReference type="Gene3D" id="3.30.200.20">
    <property type="entry name" value="Phosphorylase Kinase, domain 1"/>
    <property type="match status" value="1"/>
</dbReference>
<reference evidence="3 4" key="1">
    <citation type="submission" date="2020-07" db="EMBL/GenBank/DDBJ databases">
        <title>Genomic Encyclopedia of Type Strains, Phase III (KMG-III): the genomes of soil and plant-associated and newly described type strains.</title>
        <authorList>
            <person name="Whitman W."/>
        </authorList>
    </citation>
    <scope>NUCLEOTIDE SEQUENCE [LARGE SCALE GENOMIC DNA]</scope>
    <source>
        <strain evidence="3 4">DSM 11255</strain>
    </source>
</reference>
<dbReference type="EMBL" id="JACCBS010000003">
    <property type="protein sequence ID" value="NYE58517.1"/>
    <property type="molecule type" value="Genomic_DNA"/>
</dbReference>
<protein>
    <submittedName>
        <fullName evidence="3">Homoserine kinase type II</fullName>
        <ecNumber evidence="3">2.7.1.39</ecNumber>
    </submittedName>
</protein>
<evidence type="ECO:0000313" key="3">
    <source>
        <dbReference type="EMBL" id="NYE58517.1"/>
    </source>
</evidence>
<comment type="caution">
    <text evidence="3">The sequence shown here is derived from an EMBL/GenBank/DDBJ whole genome shotgun (WGS) entry which is preliminary data.</text>
</comment>
<dbReference type="InterPro" id="IPR002575">
    <property type="entry name" value="Aminoglycoside_PTrfase"/>
</dbReference>